<dbReference type="InterPro" id="IPR016032">
    <property type="entry name" value="Sig_transdc_resp-reg_C-effctor"/>
</dbReference>
<dbReference type="PROSITE" id="PS50043">
    <property type="entry name" value="HTH_LUXR_2"/>
    <property type="match status" value="1"/>
</dbReference>
<dbReference type="Pfam" id="PF00072">
    <property type="entry name" value="Response_reg"/>
    <property type="match status" value="1"/>
</dbReference>
<dbReference type="GO" id="GO:0006355">
    <property type="term" value="P:regulation of DNA-templated transcription"/>
    <property type="evidence" value="ECO:0007669"/>
    <property type="project" value="InterPro"/>
</dbReference>
<keyword evidence="3" id="KW-0238">DNA-binding</keyword>
<dbReference type="InterPro" id="IPR011006">
    <property type="entry name" value="CheY-like_superfamily"/>
</dbReference>
<dbReference type="PROSITE" id="PS00622">
    <property type="entry name" value="HTH_LUXR_1"/>
    <property type="match status" value="1"/>
</dbReference>
<feature type="domain" description="HTH luxR-type" evidence="6">
    <location>
        <begin position="157"/>
        <end position="222"/>
    </location>
</feature>
<dbReference type="InterPro" id="IPR058245">
    <property type="entry name" value="NreC/VraR/RcsB-like_REC"/>
</dbReference>
<dbReference type="EMBL" id="JASJOU010000012">
    <property type="protein sequence ID" value="MDJ1504638.1"/>
    <property type="molecule type" value="Genomic_DNA"/>
</dbReference>
<dbReference type="CDD" id="cd17535">
    <property type="entry name" value="REC_NarL-like"/>
    <property type="match status" value="1"/>
</dbReference>
<evidence type="ECO:0000256" key="4">
    <source>
        <dbReference type="ARBA" id="ARBA00023163"/>
    </source>
</evidence>
<dbReference type="SMART" id="SM00421">
    <property type="entry name" value="HTH_LUXR"/>
    <property type="match status" value="1"/>
</dbReference>
<keyword evidence="2" id="KW-0805">Transcription regulation</keyword>
<sequence>MFTLPTPMISMQNIKSTTPIKVCIVEDDTIIRNGFSMLIDGTPGFRIVNTYNRCEEAIKNLCEDSPDVVLIDIELPSGMNGIEGIEKIKKARPKTNVIVITVYENDELIFKALCAGAGGYLTKSVQPAKLLEAIKDIQEGGAPMSTSIARRVVASFHKNQNTPLTQRETEVLELLAKGKSYTHIAEELFVNKETIRTHIKNIYWKLEVHTKAEAIEKAVQERLI</sequence>
<dbReference type="Pfam" id="PF00196">
    <property type="entry name" value="GerE"/>
    <property type="match status" value="1"/>
</dbReference>
<keyword evidence="1 5" id="KW-0597">Phosphoprotein</keyword>
<dbReference type="Gene3D" id="3.40.50.2300">
    <property type="match status" value="1"/>
</dbReference>
<dbReference type="GO" id="GO:0000160">
    <property type="term" value="P:phosphorelay signal transduction system"/>
    <property type="evidence" value="ECO:0007669"/>
    <property type="project" value="InterPro"/>
</dbReference>
<dbReference type="InterPro" id="IPR000792">
    <property type="entry name" value="Tscrpt_reg_LuxR_C"/>
</dbReference>
<dbReference type="SUPFAM" id="SSF52172">
    <property type="entry name" value="CheY-like"/>
    <property type="match status" value="1"/>
</dbReference>
<dbReference type="PROSITE" id="PS50110">
    <property type="entry name" value="RESPONSE_REGULATORY"/>
    <property type="match status" value="1"/>
</dbReference>
<evidence type="ECO:0000256" key="2">
    <source>
        <dbReference type="ARBA" id="ARBA00023015"/>
    </source>
</evidence>
<dbReference type="PRINTS" id="PR00038">
    <property type="entry name" value="HTHLUXR"/>
</dbReference>
<evidence type="ECO:0000313" key="8">
    <source>
        <dbReference type="EMBL" id="MDJ1504638.1"/>
    </source>
</evidence>
<gene>
    <name evidence="8" type="ORF">QNI22_28515</name>
</gene>
<organism evidence="8 9">
    <name type="scientific">Xanthocytophaga agilis</name>
    <dbReference type="NCBI Taxonomy" id="3048010"/>
    <lineage>
        <taxon>Bacteria</taxon>
        <taxon>Pseudomonadati</taxon>
        <taxon>Bacteroidota</taxon>
        <taxon>Cytophagia</taxon>
        <taxon>Cytophagales</taxon>
        <taxon>Rhodocytophagaceae</taxon>
        <taxon>Xanthocytophaga</taxon>
    </lineage>
</organism>
<dbReference type="SMART" id="SM00448">
    <property type="entry name" value="REC"/>
    <property type="match status" value="1"/>
</dbReference>
<dbReference type="RefSeq" id="WP_314516115.1">
    <property type="nucleotide sequence ID" value="NZ_JASJOU010000012.1"/>
</dbReference>
<evidence type="ECO:0000259" key="6">
    <source>
        <dbReference type="PROSITE" id="PS50043"/>
    </source>
</evidence>
<feature type="domain" description="Response regulatory" evidence="7">
    <location>
        <begin position="21"/>
        <end position="138"/>
    </location>
</feature>
<dbReference type="AlphaFoldDB" id="A0AAE3RBV6"/>
<reference evidence="8" key="1">
    <citation type="submission" date="2023-05" db="EMBL/GenBank/DDBJ databases">
        <authorList>
            <person name="Zhang X."/>
        </authorList>
    </citation>
    <scope>NUCLEOTIDE SEQUENCE</scope>
    <source>
        <strain evidence="8">BD1B2-1</strain>
    </source>
</reference>
<dbReference type="InterPro" id="IPR039420">
    <property type="entry name" value="WalR-like"/>
</dbReference>
<evidence type="ECO:0000313" key="9">
    <source>
        <dbReference type="Proteomes" id="UP001232063"/>
    </source>
</evidence>
<dbReference type="PANTHER" id="PTHR43214:SF24">
    <property type="entry name" value="TRANSCRIPTIONAL REGULATORY PROTEIN NARL-RELATED"/>
    <property type="match status" value="1"/>
</dbReference>
<comment type="caution">
    <text evidence="8">The sequence shown here is derived from an EMBL/GenBank/DDBJ whole genome shotgun (WGS) entry which is preliminary data.</text>
</comment>
<dbReference type="CDD" id="cd06170">
    <property type="entry name" value="LuxR_C_like"/>
    <property type="match status" value="1"/>
</dbReference>
<dbReference type="GO" id="GO:0003677">
    <property type="term" value="F:DNA binding"/>
    <property type="evidence" value="ECO:0007669"/>
    <property type="project" value="UniProtKB-KW"/>
</dbReference>
<dbReference type="SUPFAM" id="SSF46894">
    <property type="entry name" value="C-terminal effector domain of the bipartite response regulators"/>
    <property type="match status" value="1"/>
</dbReference>
<evidence type="ECO:0000256" key="3">
    <source>
        <dbReference type="ARBA" id="ARBA00023125"/>
    </source>
</evidence>
<keyword evidence="4" id="KW-0804">Transcription</keyword>
<feature type="modified residue" description="4-aspartylphosphate" evidence="5">
    <location>
        <position position="72"/>
    </location>
</feature>
<proteinExistence type="predicted"/>
<protein>
    <submittedName>
        <fullName evidence="8">Response regulator transcription factor</fullName>
    </submittedName>
</protein>
<evidence type="ECO:0000259" key="7">
    <source>
        <dbReference type="PROSITE" id="PS50110"/>
    </source>
</evidence>
<accession>A0AAE3RBV6</accession>
<dbReference type="InterPro" id="IPR001789">
    <property type="entry name" value="Sig_transdc_resp-reg_receiver"/>
</dbReference>
<keyword evidence="9" id="KW-1185">Reference proteome</keyword>
<name>A0AAE3RBV6_9BACT</name>
<dbReference type="PANTHER" id="PTHR43214">
    <property type="entry name" value="TWO-COMPONENT RESPONSE REGULATOR"/>
    <property type="match status" value="1"/>
</dbReference>
<dbReference type="Proteomes" id="UP001232063">
    <property type="component" value="Unassembled WGS sequence"/>
</dbReference>
<evidence type="ECO:0000256" key="5">
    <source>
        <dbReference type="PROSITE-ProRule" id="PRU00169"/>
    </source>
</evidence>
<evidence type="ECO:0000256" key="1">
    <source>
        <dbReference type="ARBA" id="ARBA00022553"/>
    </source>
</evidence>